<protein>
    <recommendedName>
        <fullName evidence="1">Heterokaryon incompatibility domain-containing protein</fullName>
    </recommendedName>
</protein>
<dbReference type="RefSeq" id="XP_018131838.1">
    <property type="nucleotide sequence ID" value="XM_018273342.1"/>
</dbReference>
<keyword evidence="3" id="KW-1185">Reference proteome</keyword>
<evidence type="ECO:0000313" key="3">
    <source>
        <dbReference type="Proteomes" id="UP000091956"/>
    </source>
</evidence>
<proteinExistence type="predicted"/>
<dbReference type="STRING" id="342668.A0A1B8GQJ9"/>
<feature type="domain" description="Heterokaryon incompatibility" evidence="1">
    <location>
        <begin position="53"/>
        <end position="265"/>
    </location>
</feature>
<sequence>MDRSRERSKVGQFEYDQLESTKHVRLIEVLPGDVSDPLACRLTSFLLEASPPYHAISYTWGDGNDLHAMSLNEASFAVTTNVRDILDMVQRSGQKMYVWIDAVCINQSDKREKEAQIAMMGDIYHHATNVVIWLGHGDDAPLAMGLVRRLSRVQREVSPFWMMPLLIGTAQKLSAVVQRVAPQSILDNVLPRWVDRAVAIWGRSQAYMPWWLLGKVLTPVVTVKWFMNQLLSLIIPESTEISPEWHALINLLQHPWFERVWVVQEVIFASSAIVLYGSEEVSLDDFQGVVNNICSSWMTTQMSTLTTAQIRFVQASLPSAMIPLRQMHNMRIVERTIGTKENLYDLLIRFSRNKSTEPKDKIFALMGLSLEAERDRLSLGGLLRLSPSLPTTINYARSDRDVFIETARNLLTREASAFRIPLCILPLAGIGYPRLVKNLPSWAPDWSNVPPAYSLAHHLAGYGFIYRAAGSSSDPYFYNSPKGEEIVLAATGVSIRSQNLVGMLPGKTTSPFVRLGPIPDSIEVKGILTGKISHLGDTWQLDFSEEKVGASLEGTRMWREQAQDLTLQWAQDPYPTGEDLPEVFWRTLIGNRTPNERPAPPSYRSHGTIYDLQERILLARLRGEDLSQFRKKLVKRFPGLLDGDLRLQIMDLFSSLFATALKQCTLHRRFCVLDNGYIGAVPAGSQEGDLVFVIEGAETPFVLRHSVRKDGDHIIDSTYELVGECYVHGMMDGEMMTSGDLKGIVLV</sequence>
<reference evidence="3" key="2">
    <citation type="journal article" date="2018" name="Nat. Commun.">
        <title>Extreme sensitivity to ultraviolet light in the fungal pathogen causing white-nose syndrome of bats.</title>
        <authorList>
            <person name="Palmer J.M."/>
            <person name="Drees K.P."/>
            <person name="Foster J.T."/>
            <person name="Lindner D.L."/>
        </authorList>
    </citation>
    <scope>NUCLEOTIDE SEQUENCE [LARGE SCALE GENOMIC DNA]</scope>
    <source>
        <strain evidence="3">UAMH 10579</strain>
    </source>
</reference>
<dbReference type="Pfam" id="PF26639">
    <property type="entry name" value="Het-6_barrel"/>
    <property type="match status" value="1"/>
</dbReference>
<dbReference type="EMBL" id="KV460218">
    <property type="protein sequence ID" value="OBT98105.1"/>
    <property type="molecule type" value="Genomic_DNA"/>
</dbReference>
<dbReference type="Proteomes" id="UP000091956">
    <property type="component" value="Unassembled WGS sequence"/>
</dbReference>
<dbReference type="Pfam" id="PF06985">
    <property type="entry name" value="HET"/>
    <property type="match status" value="1"/>
</dbReference>
<evidence type="ECO:0000259" key="1">
    <source>
        <dbReference type="Pfam" id="PF06985"/>
    </source>
</evidence>
<dbReference type="InterPro" id="IPR052895">
    <property type="entry name" value="HetReg/Transcr_Mod"/>
</dbReference>
<evidence type="ECO:0000313" key="2">
    <source>
        <dbReference type="EMBL" id="OBT98105.1"/>
    </source>
</evidence>
<dbReference type="InterPro" id="IPR010730">
    <property type="entry name" value="HET"/>
</dbReference>
<accession>A0A1B8GQJ9</accession>
<dbReference type="PANTHER" id="PTHR24148">
    <property type="entry name" value="ANKYRIN REPEAT DOMAIN-CONTAINING PROTEIN 39 HOMOLOG-RELATED"/>
    <property type="match status" value="1"/>
</dbReference>
<organism evidence="2 3">
    <name type="scientific">Pseudogymnoascus verrucosus</name>
    <dbReference type="NCBI Taxonomy" id="342668"/>
    <lineage>
        <taxon>Eukaryota</taxon>
        <taxon>Fungi</taxon>
        <taxon>Dikarya</taxon>
        <taxon>Ascomycota</taxon>
        <taxon>Pezizomycotina</taxon>
        <taxon>Leotiomycetes</taxon>
        <taxon>Thelebolales</taxon>
        <taxon>Thelebolaceae</taxon>
        <taxon>Pseudogymnoascus</taxon>
    </lineage>
</organism>
<dbReference type="AlphaFoldDB" id="A0A1B8GQJ9"/>
<reference evidence="2 3" key="1">
    <citation type="submission" date="2016-03" db="EMBL/GenBank/DDBJ databases">
        <title>Comparative genomics of Pseudogymnoascus destructans, the fungus causing white-nose syndrome of bats.</title>
        <authorList>
            <person name="Palmer J.M."/>
            <person name="Drees K.P."/>
            <person name="Foster J.T."/>
            <person name="Lindner D.L."/>
        </authorList>
    </citation>
    <scope>NUCLEOTIDE SEQUENCE [LARGE SCALE GENOMIC DNA]</scope>
    <source>
        <strain evidence="2 3">UAMH 10579</strain>
    </source>
</reference>
<gene>
    <name evidence="2" type="ORF">VE01_03860</name>
</gene>
<dbReference type="GeneID" id="28837246"/>
<name>A0A1B8GQJ9_9PEZI</name>
<dbReference type="PANTHER" id="PTHR24148:SF73">
    <property type="entry name" value="HET DOMAIN PROTEIN (AFU_ORTHOLOGUE AFUA_8G01020)"/>
    <property type="match status" value="1"/>
</dbReference>